<dbReference type="Proteomes" id="UP000199492">
    <property type="component" value="Unassembled WGS sequence"/>
</dbReference>
<name>A0A1G7YSE3_9FLAO</name>
<keyword evidence="5 7" id="KW-0472">Membrane</keyword>
<evidence type="ECO:0000256" key="3">
    <source>
        <dbReference type="ARBA" id="ARBA00022452"/>
    </source>
</evidence>
<feature type="region of interest" description="Disordered" evidence="8">
    <location>
        <begin position="212"/>
        <end position="240"/>
    </location>
</feature>
<accession>A0A1G7YSE3</accession>
<dbReference type="Gene3D" id="2.40.170.20">
    <property type="entry name" value="TonB-dependent receptor, beta-barrel domain"/>
    <property type="match status" value="1"/>
</dbReference>
<dbReference type="InterPro" id="IPR012910">
    <property type="entry name" value="Plug_dom"/>
</dbReference>
<comment type="similarity">
    <text evidence="7">Belongs to the TonB-dependent receptor family.</text>
</comment>
<evidence type="ECO:0000256" key="7">
    <source>
        <dbReference type="PROSITE-ProRule" id="PRU01360"/>
    </source>
</evidence>
<dbReference type="SUPFAM" id="SSF56935">
    <property type="entry name" value="Porins"/>
    <property type="match status" value="1"/>
</dbReference>
<keyword evidence="4 7" id="KW-0812">Transmembrane</keyword>
<dbReference type="Pfam" id="PF13715">
    <property type="entry name" value="CarbopepD_reg_2"/>
    <property type="match status" value="1"/>
</dbReference>
<dbReference type="InterPro" id="IPR037066">
    <property type="entry name" value="Plug_dom_sf"/>
</dbReference>
<evidence type="ECO:0000256" key="1">
    <source>
        <dbReference type="ARBA" id="ARBA00004571"/>
    </source>
</evidence>
<reference evidence="11" key="1">
    <citation type="submission" date="2016-10" db="EMBL/GenBank/DDBJ databases">
        <authorList>
            <person name="Varghese N."/>
            <person name="Submissions S."/>
        </authorList>
    </citation>
    <scope>NUCLEOTIDE SEQUENCE [LARGE SCALE GENOMIC DNA]</scope>
    <source>
        <strain evidence="11">DSM 15363</strain>
    </source>
</reference>
<organism evidence="10 11">
    <name type="scientific">Winogradskyella thalassocola</name>
    <dbReference type="NCBI Taxonomy" id="262004"/>
    <lineage>
        <taxon>Bacteria</taxon>
        <taxon>Pseudomonadati</taxon>
        <taxon>Bacteroidota</taxon>
        <taxon>Flavobacteriia</taxon>
        <taxon>Flavobacteriales</taxon>
        <taxon>Flavobacteriaceae</taxon>
        <taxon>Winogradskyella</taxon>
    </lineage>
</organism>
<dbReference type="InterPro" id="IPR023996">
    <property type="entry name" value="TonB-dep_OMP_SusC/RagA"/>
</dbReference>
<feature type="domain" description="TonB-dependent receptor plug" evidence="9">
    <location>
        <begin position="136"/>
        <end position="270"/>
    </location>
</feature>
<sequence>MGINNQLLQTSINMQKLDFKNICCSTKYCFSFLLLLIIGQFAVAQNQVKGTVYDSNGVTLLGVAVIERGTTNGVVTDFDGGYIINVNENATLVFSYIGFTTKEIVVNNKELINVTLEESVEGLDEVVVIGYGSQRKEQLSGSVSSVDTEALETIPQVGIDQMMQGRAAGVSITQNSGQPGSAVSVRIRGINTITGSSEPLYIIDGVPVSGDSNNTGTSGRSIADNGLGESSGSTGVSPLSALNPNDVESIDILKDASATAIYGSRGSNGVVIITTKKGKNSKGTLAYSTFLAIQRPTNLIEVLDLPGYARLQNEIGEIYGLNPQIAFLNPNLLGPGTNWQKEIFSDAIMQNHQVSFSGGNEGINYFLSSGYVDQEGTVIGSSFDRISLRANVNAKLNKSINVGASFTMSRTNESLTLNNSTNGLIGLSLLNNPATAVYNPDGSFAGPVTAEEIAFGVRNPIAEALSVKNKLTRNRVLGNIFSEFKISDNFTYRLEVGGDFGNNISNRFQPTFSYGAIERGTNNLSIRNENTDFWIVKNLFTFNKTFNGKHNFTALVGHEVQESRWEGAIAQDGDFVSNDVPILGTGDANDFTDQYKGSAALESYFGRLIYSLDNKYNVTASLRADGSSKFAEGNKWGYFPSISAAWRISNESFMDGFTAIENIKLYGGYGEVGNQNIPNFAYGARLNTISTGTGTGFEYANFANEDLTWESSTQTNFGLNFTLFDSKLNATVEVYKKVSKDFLYQLAVTDFITGGNSPGAITPPWVNLGEMQNTGVDVTLSYKTDAKDFNWSSSLTVSHYKNRVNELLGDLTINGDLSLDNSNQNITLTQVGQPIGLFYGYQVEGLFRTLDDINGAPIQFGRPFEDALFGSTWLGDVKYKDVSGPDGVPDGIINGDDRTVIGNPHPDFTFGFQNSFSYKSFDVSIFMQGSYGNDIFNAIGRSLTAGNRTYTNQVSSVLDYWSIDNPNAGSPRLARNDTPNINISDRYVEDGSYLRIQNVTLGYTLPSKFSKDIGLSKLKVYGSIQNLHTFTKYSGYDPEVGAYNQNALLLGVDNGRYPSPRTFTLGINVEF</sequence>
<dbReference type="PROSITE" id="PS52016">
    <property type="entry name" value="TONB_DEPENDENT_REC_3"/>
    <property type="match status" value="1"/>
</dbReference>
<dbReference type="InterPro" id="IPR008969">
    <property type="entry name" value="CarboxyPept-like_regulatory"/>
</dbReference>
<dbReference type="Pfam" id="PF07715">
    <property type="entry name" value="Plug"/>
    <property type="match status" value="1"/>
</dbReference>
<keyword evidence="11" id="KW-1185">Reference proteome</keyword>
<dbReference type="Gene3D" id="2.170.130.10">
    <property type="entry name" value="TonB-dependent receptor, plug domain"/>
    <property type="match status" value="1"/>
</dbReference>
<comment type="subcellular location">
    <subcellularLocation>
        <location evidence="1 7">Cell outer membrane</location>
        <topology evidence="1 7">Multi-pass membrane protein</topology>
    </subcellularLocation>
</comment>
<evidence type="ECO:0000256" key="5">
    <source>
        <dbReference type="ARBA" id="ARBA00023136"/>
    </source>
</evidence>
<feature type="compositionally biased region" description="Polar residues" evidence="8">
    <location>
        <begin position="228"/>
        <end position="240"/>
    </location>
</feature>
<dbReference type="FunFam" id="2.170.130.10:FF:000008">
    <property type="entry name" value="SusC/RagA family TonB-linked outer membrane protein"/>
    <property type="match status" value="1"/>
</dbReference>
<keyword evidence="6 7" id="KW-0998">Cell outer membrane</keyword>
<evidence type="ECO:0000256" key="2">
    <source>
        <dbReference type="ARBA" id="ARBA00022448"/>
    </source>
</evidence>
<dbReference type="NCBIfam" id="TIGR04056">
    <property type="entry name" value="OMP_RagA_SusC"/>
    <property type="match status" value="1"/>
</dbReference>
<dbReference type="InterPro" id="IPR036942">
    <property type="entry name" value="Beta-barrel_TonB_sf"/>
</dbReference>
<proteinExistence type="inferred from homology"/>
<dbReference type="GO" id="GO:0009279">
    <property type="term" value="C:cell outer membrane"/>
    <property type="evidence" value="ECO:0007669"/>
    <property type="project" value="UniProtKB-SubCell"/>
</dbReference>
<evidence type="ECO:0000259" key="9">
    <source>
        <dbReference type="Pfam" id="PF07715"/>
    </source>
</evidence>
<keyword evidence="2 7" id="KW-0813">Transport</keyword>
<dbReference type="AlphaFoldDB" id="A0A1G7YSE3"/>
<evidence type="ECO:0000313" key="10">
    <source>
        <dbReference type="EMBL" id="SDG99119.1"/>
    </source>
</evidence>
<dbReference type="InterPro" id="IPR039426">
    <property type="entry name" value="TonB-dep_rcpt-like"/>
</dbReference>
<keyword evidence="3 7" id="KW-1134">Transmembrane beta strand</keyword>
<dbReference type="STRING" id="262004.SAMN04489796_1011112"/>
<dbReference type="SUPFAM" id="SSF49464">
    <property type="entry name" value="Carboxypeptidase regulatory domain-like"/>
    <property type="match status" value="1"/>
</dbReference>
<dbReference type="InterPro" id="IPR023997">
    <property type="entry name" value="TonB-dep_OMP_SusC/RagA_CS"/>
</dbReference>
<dbReference type="EMBL" id="FNCZ01000001">
    <property type="protein sequence ID" value="SDG99119.1"/>
    <property type="molecule type" value="Genomic_DNA"/>
</dbReference>
<evidence type="ECO:0000256" key="6">
    <source>
        <dbReference type="ARBA" id="ARBA00023237"/>
    </source>
</evidence>
<dbReference type="NCBIfam" id="TIGR04057">
    <property type="entry name" value="SusC_RagA_signa"/>
    <property type="match status" value="1"/>
</dbReference>
<protein>
    <submittedName>
        <fullName evidence="10">TonB-linked outer membrane protein, SusC/RagA family</fullName>
    </submittedName>
</protein>
<evidence type="ECO:0000313" key="11">
    <source>
        <dbReference type="Proteomes" id="UP000199492"/>
    </source>
</evidence>
<gene>
    <name evidence="10" type="ORF">SAMN04489796_1011112</name>
</gene>
<evidence type="ECO:0000256" key="4">
    <source>
        <dbReference type="ARBA" id="ARBA00022692"/>
    </source>
</evidence>
<evidence type="ECO:0000256" key="8">
    <source>
        <dbReference type="SAM" id="MobiDB-lite"/>
    </source>
</evidence>